<comment type="caution">
    <text evidence="13">The sequence shown here is derived from an EMBL/GenBank/DDBJ whole genome shotgun (WGS) entry which is preliminary data.</text>
</comment>
<keyword evidence="5 13" id="KW-0032">Aminotransferase</keyword>
<dbReference type="InterPro" id="IPR015422">
    <property type="entry name" value="PyrdxlP-dep_Trfase_small"/>
</dbReference>
<evidence type="ECO:0000256" key="2">
    <source>
        <dbReference type="ARBA" id="ARBA00005099"/>
    </source>
</evidence>
<keyword evidence="9" id="KW-0718">Serine biosynthesis</keyword>
<dbReference type="GO" id="GO:0005737">
    <property type="term" value="C:cytoplasm"/>
    <property type="evidence" value="ECO:0007669"/>
    <property type="project" value="TreeGrafter"/>
</dbReference>
<reference evidence="13 14" key="1">
    <citation type="journal article" date="2013" name="Curr. Biol.">
        <title>The Genome of the Foraminiferan Reticulomyxa filosa.</title>
        <authorList>
            <person name="Glockner G."/>
            <person name="Hulsmann N."/>
            <person name="Schleicher M."/>
            <person name="Noegel A.A."/>
            <person name="Eichinger L."/>
            <person name="Gallinger C."/>
            <person name="Pawlowski J."/>
            <person name="Sierra R."/>
            <person name="Euteneuer U."/>
            <person name="Pillet L."/>
            <person name="Moustafa A."/>
            <person name="Platzer M."/>
            <person name="Groth M."/>
            <person name="Szafranski K."/>
            <person name="Schliwa M."/>
        </authorList>
    </citation>
    <scope>NUCLEOTIDE SEQUENCE [LARGE SCALE GENOMIC DNA]</scope>
</reference>
<evidence type="ECO:0000256" key="11">
    <source>
        <dbReference type="ARBA" id="ARBA00049007"/>
    </source>
</evidence>
<sequence length="369" mass="42155">MAENEKKTERVANFSAGPAVLPEEVLLEAQKDLFSYKGKGLSVLEMSHRSKEFEQIWNDARADIIELLNKYQREKKITIDPKKYRKIPKNYKVLFLQGGGTLQFSAVPLNFNLANSNKPADYVVTGQWSKKACEEAKRFGNVNVVCNTTKTNPPCVNVPPLKEWKLSEDALYLHVCINETVHGVMMHEIPEVKCPIVADFSSCFMSEPIDVSNYCPRRILGKADPKCPIYCDWKTEATTDMYNTPPCFSAYIMGLVFKWLKNTIGGLEKMHELNLKKAKVVYDVVDEDDFYHAPVEKRNRSLMNIRFHLKGGEQMDALFVKEATALGLQNLKGYRDLGGIRVSTYNAQPYENCVKVAKFMRDFRKQHSK</sequence>
<proteinExistence type="inferred from homology"/>
<dbReference type="GO" id="GO:0030170">
    <property type="term" value="F:pyridoxal phosphate binding"/>
    <property type="evidence" value="ECO:0007669"/>
    <property type="project" value="TreeGrafter"/>
</dbReference>
<evidence type="ECO:0000256" key="1">
    <source>
        <dbReference type="ARBA" id="ARBA00001933"/>
    </source>
</evidence>
<name>X6N0F1_RETFI</name>
<keyword evidence="8" id="KW-0663">Pyridoxal phosphate</keyword>
<dbReference type="InterPro" id="IPR015421">
    <property type="entry name" value="PyrdxlP-dep_Trfase_major"/>
</dbReference>
<comment type="catalytic activity">
    <reaction evidence="11">
        <text>O-phospho-L-serine + 2-oxoglutarate = 3-phosphooxypyruvate + L-glutamate</text>
        <dbReference type="Rhea" id="RHEA:14329"/>
        <dbReference type="ChEBI" id="CHEBI:16810"/>
        <dbReference type="ChEBI" id="CHEBI:18110"/>
        <dbReference type="ChEBI" id="CHEBI:29985"/>
        <dbReference type="ChEBI" id="CHEBI:57524"/>
        <dbReference type="EC" id="2.6.1.52"/>
    </reaction>
</comment>
<feature type="domain" description="Aminotransferase class V" evidence="12">
    <location>
        <begin position="87"/>
        <end position="213"/>
    </location>
</feature>
<keyword evidence="6" id="KW-0028">Amino-acid biosynthesis</keyword>
<keyword evidence="7 13" id="KW-0808">Transferase</keyword>
<dbReference type="OrthoDB" id="1703350at2759"/>
<comment type="catalytic activity">
    <reaction evidence="10">
        <text>4-(phosphooxy)-L-threonine + 2-oxoglutarate = (R)-3-hydroxy-2-oxo-4-phosphooxybutanoate + L-glutamate</text>
        <dbReference type="Rhea" id="RHEA:16573"/>
        <dbReference type="ChEBI" id="CHEBI:16810"/>
        <dbReference type="ChEBI" id="CHEBI:29985"/>
        <dbReference type="ChEBI" id="CHEBI:58452"/>
        <dbReference type="ChEBI" id="CHEBI:58538"/>
        <dbReference type="EC" id="2.6.1.52"/>
    </reaction>
</comment>
<dbReference type="OMA" id="TEAWSAK"/>
<dbReference type="GO" id="GO:0006564">
    <property type="term" value="P:L-serine biosynthetic process"/>
    <property type="evidence" value="ECO:0007669"/>
    <property type="project" value="UniProtKB-KW"/>
</dbReference>
<evidence type="ECO:0000256" key="8">
    <source>
        <dbReference type="ARBA" id="ARBA00022898"/>
    </source>
</evidence>
<evidence type="ECO:0000313" key="13">
    <source>
        <dbReference type="EMBL" id="ETO19219.1"/>
    </source>
</evidence>
<evidence type="ECO:0000256" key="10">
    <source>
        <dbReference type="ARBA" id="ARBA00047630"/>
    </source>
</evidence>
<dbReference type="SUPFAM" id="SSF53383">
    <property type="entry name" value="PLP-dependent transferases"/>
    <property type="match status" value="1"/>
</dbReference>
<evidence type="ECO:0000256" key="7">
    <source>
        <dbReference type="ARBA" id="ARBA00022679"/>
    </source>
</evidence>
<protein>
    <recommendedName>
        <fullName evidence="4">phosphoserine transaminase</fullName>
        <ecNumber evidence="4">2.6.1.52</ecNumber>
    </recommendedName>
</protein>
<organism evidence="13 14">
    <name type="scientific">Reticulomyxa filosa</name>
    <dbReference type="NCBI Taxonomy" id="46433"/>
    <lineage>
        <taxon>Eukaryota</taxon>
        <taxon>Sar</taxon>
        <taxon>Rhizaria</taxon>
        <taxon>Retaria</taxon>
        <taxon>Foraminifera</taxon>
        <taxon>Monothalamids</taxon>
        <taxon>Reticulomyxidae</taxon>
        <taxon>Reticulomyxa</taxon>
    </lineage>
</organism>
<dbReference type="GO" id="GO:0004648">
    <property type="term" value="F:O-phospho-L-serine:2-oxoglutarate aminotransferase activity"/>
    <property type="evidence" value="ECO:0007669"/>
    <property type="project" value="UniProtKB-EC"/>
</dbReference>
<accession>X6N0F1</accession>
<evidence type="ECO:0000256" key="9">
    <source>
        <dbReference type="ARBA" id="ARBA00023299"/>
    </source>
</evidence>
<dbReference type="InterPro" id="IPR015424">
    <property type="entry name" value="PyrdxlP-dep_Trfase"/>
</dbReference>
<evidence type="ECO:0000256" key="5">
    <source>
        <dbReference type="ARBA" id="ARBA00022576"/>
    </source>
</evidence>
<dbReference type="UniPathway" id="UPA00135">
    <property type="reaction ID" value="UER00197"/>
</dbReference>
<dbReference type="FunFam" id="3.90.1150.10:FF:000006">
    <property type="entry name" value="Phosphoserine aminotransferase"/>
    <property type="match status" value="1"/>
</dbReference>
<evidence type="ECO:0000313" key="14">
    <source>
        <dbReference type="Proteomes" id="UP000023152"/>
    </source>
</evidence>
<evidence type="ECO:0000256" key="3">
    <source>
        <dbReference type="ARBA" id="ARBA00006904"/>
    </source>
</evidence>
<evidence type="ECO:0000256" key="6">
    <source>
        <dbReference type="ARBA" id="ARBA00022605"/>
    </source>
</evidence>
<dbReference type="Gene3D" id="3.40.640.10">
    <property type="entry name" value="Type I PLP-dependent aspartate aminotransferase-like (Major domain)"/>
    <property type="match status" value="2"/>
</dbReference>
<evidence type="ECO:0000259" key="12">
    <source>
        <dbReference type="Pfam" id="PF00266"/>
    </source>
</evidence>
<dbReference type="Gene3D" id="3.90.1150.10">
    <property type="entry name" value="Aspartate Aminotransferase, domain 1"/>
    <property type="match status" value="1"/>
</dbReference>
<dbReference type="PIRSF" id="PIRSF000525">
    <property type="entry name" value="SerC"/>
    <property type="match status" value="1"/>
</dbReference>
<dbReference type="Pfam" id="PF00266">
    <property type="entry name" value="Aminotran_5"/>
    <property type="match status" value="2"/>
</dbReference>
<dbReference type="AlphaFoldDB" id="X6N0F1"/>
<dbReference type="Proteomes" id="UP000023152">
    <property type="component" value="Unassembled WGS sequence"/>
</dbReference>
<dbReference type="InterPro" id="IPR022278">
    <property type="entry name" value="Pser_aminoTfrase"/>
</dbReference>
<feature type="domain" description="Aminotransferase class V" evidence="12">
    <location>
        <begin position="231"/>
        <end position="315"/>
    </location>
</feature>
<dbReference type="InterPro" id="IPR000192">
    <property type="entry name" value="Aminotrans_V_dom"/>
</dbReference>
<keyword evidence="14" id="KW-1185">Reference proteome</keyword>
<gene>
    <name evidence="13" type="ORF">RFI_18013</name>
</gene>
<dbReference type="EMBL" id="ASPP01013897">
    <property type="protein sequence ID" value="ETO19219.1"/>
    <property type="molecule type" value="Genomic_DNA"/>
</dbReference>
<dbReference type="EC" id="2.6.1.52" evidence="4"/>
<dbReference type="PANTHER" id="PTHR43247:SF1">
    <property type="entry name" value="PHOSPHOSERINE AMINOTRANSFERASE"/>
    <property type="match status" value="1"/>
</dbReference>
<comment type="similarity">
    <text evidence="3">Belongs to the class-V pyridoxal-phosphate-dependent aminotransferase family. SerC subfamily.</text>
</comment>
<dbReference type="HAMAP" id="MF_00160">
    <property type="entry name" value="SerC_aminotrans_5"/>
    <property type="match status" value="1"/>
</dbReference>
<dbReference type="PANTHER" id="PTHR43247">
    <property type="entry name" value="PHOSPHOSERINE AMINOTRANSFERASE"/>
    <property type="match status" value="1"/>
</dbReference>
<comment type="pathway">
    <text evidence="2">Amino-acid biosynthesis; L-serine biosynthesis; L-serine from 3-phospho-D-glycerate: step 2/3.</text>
</comment>
<comment type="cofactor">
    <cofactor evidence="1">
        <name>pyridoxal 5'-phosphate</name>
        <dbReference type="ChEBI" id="CHEBI:597326"/>
    </cofactor>
</comment>
<evidence type="ECO:0000256" key="4">
    <source>
        <dbReference type="ARBA" id="ARBA00013030"/>
    </source>
</evidence>